<keyword evidence="3" id="KW-1185">Reference proteome</keyword>
<feature type="region of interest" description="Disordered" evidence="1">
    <location>
        <begin position="388"/>
        <end position="417"/>
    </location>
</feature>
<feature type="region of interest" description="Disordered" evidence="1">
    <location>
        <begin position="1"/>
        <end position="76"/>
    </location>
</feature>
<accession>D8LRC7</accession>
<protein>
    <submittedName>
        <fullName evidence="2">Uncharacterized protein</fullName>
    </submittedName>
</protein>
<organism evidence="2 3">
    <name type="scientific">Ectocarpus siliculosus</name>
    <name type="common">Brown alga</name>
    <name type="synonym">Conferva siliculosa</name>
    <dbReference type="NCBI Taxonomy" id="2880"/>
    <lineage>
        <taxon>Eukaryota</taxon>
        <taxon>Sar</taxon>
        <taxon>Stramenopiles</taxon>
        <taxon>Ochrophyta</taxon>
        <taxon>PX clade</taxon>
        <taxon>Phaeophyceae</taxon>
        <taxon>Ectocarpales</taxon>
        <taxon>Ectocarpaceae</taxon>
        <taxon>Ectocarpus</taxon>
    </lineage>
</organism>
<evidence type="ECO:0000313" key="3">
    <source>
        <dbReference type="Proteomes" id="UP000002630"/>
    </source>
</evidence>
<feature type="compositionally biased region" description="Basic and acidic residues" evidence="1">
    <location>
        <begin position="7"/>
        <end position="23"/>
    </location>
</feature>
<feature type="compositionally biased region" description="Polar residues" evidence="1">
    <location>
        <begin position="406"/>
        <end position="417"/>
    </location>
</feature>
<dbReference type="InParanoid" id="D8LRC7"/>
<dbReference type="AlphaFoldDB" id="D8LRC7"/>
<dbReference type="EMBL" id="FN648863">
    <property type="protein sequence ID" value="CBN75032.1"/>
    <property type="molecule type" value="Genomic_DNA"/>
</dbReference>
<proteinExistence type="predicted"/>
<feature type="compositionally biased region" description="Low complexity" evidence="1">
    <location>
        <begin position="38"/>
        <end position="51"/>
    </location>
</feature>
<dbReference type="Proteomes" id="UP000002630">
    <property type="component" value="Linkage Group LG16"/>
</dbReference>
<sequence>MFSNPQELRERAMRAQQGKKDDTTSLESKPSAEEASDEGAAAAAAAPAADAGVEEQQTPAAAGGKGGDEGEASPPLMTPEQVEEFFKSTMARLTSPEEREDIKSKVTVDVRIPALLIKIQHEELEKMGVSKKDGQQALNGYTRTTAAGDKEAHQRVEDFTHTVYATFTAVARSVTAGDRPDQRTFIEVLRDMEPAEEETEAKLTPAQIMEFFEACDTLLALPETKESLRKEFLETQVPPDETIVGMQRSMLRTLGFSPDHGVACLNAFSKDFPDDEKLQMRLQQFMRCASMARQEAMLGKEELTKRMHVHQATAMKEHKMAMELSALDEAGRADLTKRVSEMQRRHALAVMTLTTQEERLAYIKGIPTEEQWDIAKLKMLTRHLKMAQDGGHDHGHAHGQPGTAAAQGQSGSRDQGS</sequence>
<dbReference type="PANTHER" id="PTHR36763">
    <property type="entry name" value="EXPRESSED PROTEIN"/>
    <property type="match status" value="1"/>
</dbReference>
<evidence type="ECO:0000256" key="1">
    <source>
        <dbReference type="SAM" id="MobiDB-lite"/>
    </source>
</evidence>
<name>D8LRC7_ECTSI</name>
<dbReference type="OrthoDB" id="1867012at2759"/>
<dbReference type="PANTHER" id="PTHR36763:SF1">
    <property type="entry name" value="EXPRESSED PROTEIN"/>
    <property type="match status" value="1"/>
</dbReference>
<evidence type="ECO:0000313" key="2">
    <source>
        <dbReference type="EMBL" id="CBN75032.1"/>
    </source>
</evidence>
<dbReference type="EMBL" id="FN649741">
    <property type="protein sequence ID" value="CBN75032.1"/>
    <property type="molecule type" value="Genomic_DNA"/>
</dbReference>
<gene>
    <name evidence="2" type="ORF">Esi_0064_0095</name>
</gene>
<reference evidence="2 3" key="1">
    <citation type="journal article" date="2010" name="Nature">
        <title>The Ectocarpus genome and the independent evolution of multicellularity in brown algae.</title>
        <authorList>
            <person name="Cock J.M."/>
            <person name="Sterck L."/>
            <person name="Rouze P."/>
            <person name="Scornet D."/>
            <person name="Allen A.E."/>
            <person name="Amoutzias G."/>
            <person name="Anthouard V."/>
            <person name="Artiguenave F."/>
            <person name="Aury J.M."/>
            <person name="Badger J.H."/>
            <person name="Beszteri B."/>
            <person name="Billiau K."/>
            <person name="Bonnet E."/>
            <person name="Bothwell J.H."/>
            <person name="Bowler C."/>
            <person name="Boyen C."/>
            <person name="Brownlee C."/>
            <person name="Carrano C.J."/>
            <person name="Charrier B."/>
            <person name="Cho G.Y."/>
            <person name="Coelho S.M."/>
            <person name="Collen J."/>
            <person name="Corre E."/>
            <person name="Da Silva C."/>
            <person name="Delage L."/>
            <person name="Delaroque N."/>
            <person name="Dittami S.M."/>
            <person name="Doulbeau S."/>
            <person name="Elias M."/>
            <person name="Farnham G."/>
            <person name="Gachon C.M."/>
            <person name="Gschloessl B."/>
            <person name="Heesch S."/>
            <person name="Jabbari K."/>
            <person name="Jubin C."/>
            <person name="Kawai H."/>
            <person name="Kimura K."/>
            <person name="Kloareg B."/>
            <person name="Kupper F.C."/>
            <person name="Lang D."/>
            <person name="Le Bail A."/>
            <person name="Leblanc C."/>
            <person name="Lerouge P."/>
            <person name="Lohr M."/>
            <person name="Lopez P.J."/>
            <person name="Martens C."/>
            <person name="Maumus F."/>
            <person name="Michel G."/>
            <person name="Miranda-Saavedra D."/>
            <person name="Morales J."/>
            <person name="Moreau H."/>
            <person name="Motomura T."/>
            <person name="Nagasato C."/>
            <person name="Napoli C.A."/>
            <person name="Nelson D.R."/>
            <person name="Nyvall-Collen P."/>
            <person name="Peters A.F."/>
            <person name="Pommier C."/>
            <person name="Potin P."/>
            <person name="Poulain J."/>
            <person name="Quesneville H."/>
            <person name="Read B."/>
            <person name="Rensing S.A."/>
            <person name="Ritter A."/>
            <person name="Rousvoal S."/>
            <person name="Samanta M."/>
            <person name="Samson G."/>
            <person name="Schroeder D.C."/>
            <person name="Segurens B."/>
            <person name="Strittmatter M."/>
            <person name="Tonon T."/>
            <person name="Tregear J.W."/>
            <person name="Valentin K."/>
            <person name="von Dassow P."/>
            <person name="Yamagishi T."/>
            <person name="Van de Peer Y."/>
            <person name="Wincker P."/>
        </authorList>
    </citation>
    <scope>NUCLEOTIDE SEQUENCE [LARGE SCALE GENOMIC DNA]</scope>
    <source>
        <strain evidence="3">Ec32 / CCAP1310/4</strain>
    </source>
</reference>